<evidence type="ECO:0000313" key="3">
    <source>
        <dbReference type="Proteomes" id="UP000655225"/>
    </source>
</evidence>
<dbReference type="OrthoDB" id="9988524at2759"/>
<organism evidence="2 3">
    <name type="scientific">Tetracentron sinense</name>
    <name type="common">Spur-leaf</name>
    <dbReference type="NCBI Taxonomy" id="13715"/>
    <lineage>
        <taxon>Eukaryota</taxon>
        <taxon>Viridiplantae</taxon>
        <taxon>Streptophyta</taxon>
        <taxon>Embryophyta</taxon>
        <taxon>Tracheophyta</taxon>
        <taxon>Spermatophyta</taxon>
        <taxon>Magnoliopsida</taxon>
        <taxon>Trochodendrales</taxon>
        <taxon>Trochodendraceae</taxon>
        <taxon>Tetracentron</taxon>
    </lineage>
</organism>
<keyword evidence="3" id="KW-1185">Reference proteome</keyword>
<evidence type="ECO:0000259" key="1">
    <source>
        <dbReference type="Pfam" id="PF12146"/>
    </source>
</evidence>
<dbReference type="FunFam" id="3.40.50.1820:FF:000170">
    <property type="entry name" value="Alpha/beta-Hydrolases superfamily protein"/>
    <property type="match status" value="1"/>
</dbReference>
<protein>
    <recommendedName>
        <fullName evidence="1">Serine aminopeptidase S33 domain-containing protein</fullName>
    </recommendedName>
</protein>
<dbReference type="PANTHER" id="PTHR42886:SF38">
    <property type="entry name" value="ALPHA_BETA-HYDROLASES SUPERFAMILY PROTEIN"/>
    <property type="match status" value="1"/>
</dbReference>
<dbReference type="Pfam" id="PF12146">
    <property type="entry name" value="Hydrolase_4"/>
    <property type="match status" value="1"/>
</dbReference>
<evidence type="ECO:0000313" key="2">
    <source>
        <dbReference type="EMBL" id="KAF8388806.1"/>
    </source>
</evidence>
<dbReference type="Proteomes" id="UP000655225">
    <property type="component" value="Unassembled WGS sequence"/>
</dbReference>
<dbReference type="OMA" id="KHIPTHE"/>
<accession>A0A834YN94</accession>
<comment type="caution">
    <text evidence="2">The sequence shown here is derived from an EMBL/GenBank/DDBJ whole genome shotgun (WGS) entry which is preliminary data.</text>
</comment>
<sequence>MASLVSNLQPVLPNSITKQPSSRFLHIQARVVVPSRSQNPRRPLRMAQSCSTHAGKDHPVIQQQRIIIQNNYGEKLVGVLHETGSTEFVILCHGFRSTKEHNTMVNLAAALEKAGISSFRFDFAGNGESEGLFQYGNYQREADDLHAVVSHFCGEKRVISAILGHSKGGNVVLLYASRYNDVDTVVNVSGRFNLERGIADRLGEDFIQRIKKDGYINVQSKRGTNEYSVTEESLMDRLTTDMRAACLSIMKDCRVLTVHGSVDEIIPVEDALEFAKLIPNHKLHIVEGADHRYTSHQIELASIVLDFIRAGSQQDKDMPNQFDGLSVSYKGFACLVEYHHHLGMYVSVAAVS</sequence>
<name>A0A834YN94_TETSI</name>
<gene>
    <name evidence="2" type="ORF">HHK36_025486</name>
</gene>
<dbReference type="SUPFAM" id="SSF53474">
    <property type="entry name" value="alpha/beta-Hydrolases"/>
    <property type="match status" value="1"/>
</dbReference>
<dbReference type="InterPro" id="IPR022742">
    <property type="entry name" value="Hydrolase_4"/>
</dbReference>
<proteinExistence type="predicted"/>
<dbReference type="Gene3D" id="3.40.50.1820">
    <property type="entry name" value="alpha/beta hydrolase"/>
    <property type="match status" value="1"/>
</dbReference>
<dbReference type="PANTHER" id="PTHR42886">
    <property type="entry name" value="RE40534P-RELATED"/>
    <property type="match status" value="1"/>
</dbReference>
<feature type="domain" description="Serine aminopeptidase S33" evidence="1">
    <location>
        <begin position="88"/>
        <end position="198"/>
    </location>
</feature>
<reference evidence="2 3" key="1">
    <citation type="submission" date="2020-04" db="EMBL/GenBank/DDBJ databases">
        <title>Plant Genome Project.</title>
        <authorList>
            <person name="Zhang R.-G."/>
        </authorList>
    </citation>
    <scope>NUCLEOTIDE SEQUENCE [LARGE SCALE GENOMIC DNA]</scope>
    <source>
        <strain evidence="2">YNK0</strain>
        <tissue evidence="2">Leaf</tissue>
    </source>
</reference>
<dbReference type="AlphaFoldDB" id="A0A834YN94"/>
<dbReference type="InterPro" id="IPR029058">
    <property type="entry name" value="AB_hydrolase_fold"/>
</dbReference>
<dbReference type="EMBL" id="JABCRI010000019">
    <property type="protein sequence ID" value="KAF8388806.1"/>
    <property type="molecule type" value="Genomic_DNA"/>
</dbReference>